<name>A0ABR4PJX5_9HELO</name>
<dbReference type="Proteomes" id="UP001629113">
    <property type="component" value="Unassembled WGS sequence"/>
</dbReference>
<dbReference type="PANTHER" id="PTHR33254:SF4">
    <property type="entry name" value="4-HYDROXY-4-METHYL-2-OXOGLUTARATE ALDOLASE 3-RELATED"/>
    <property type="match status" value="1"/>
</dbReference>
<accession>A0ABR4PJX5</accession>
<protein>
    <submittedName>
        <fullName evidence="1">DlpA domain-containing protein</fullName>
    </submittedName>
</protein>
<dbReference type="SUPFAM" id="SSF89562">
    <property type="entry name" value="RraA-like"/>
    <property type="match status" value="1"/>
</dbReference>
<dbReference type="PANTHER" id="PTHR33254">
    <property type="entry name" value="4-HYDROXY-4-METHYL-2-OXOGLUTARATE ALDOLASE 3-RELATED"/>
    <property type="match status" value="1"/>
</dbReference>
<keyword evidence="2" id="KW-1185">Reference proteome</keyword>
<dbReference type="Pfam" id="PF03737">
    <property type="entry name" value="RraA-like"/>
    <property type="match status" value="1"/>
</dbReference>
<gene>
    <name evidence="1" type="ORF">PVAG01_05389</name>
</gene>
<dbReference type="EMBL" id="JBFCZG010000004">
    <property type="protein sequence ID" value="KAL3423641.1"/>
    <property type="molecule type" value="Genomic_DNA"/>
</dbReference>
<dbReference type="Gene3D" id="3.50.30.40">
    <property type="entry name" value="Ribonuclease E inhibitor RraA/RraA-like"/>
    <property type="match status" value="1"/>
</dbReference>
<evidence type="ECO:0000313" key="2">
    <source>
        <dbReference type="Proteomes" id="UP001629113"/>
    </source>
</evidence>
<reference evidence="1 2" key="1">
    <citation type="submission" date="2024-06" db="EMBL/GenBank/DDBJ databases">
        <title>Complete genome of Phlyctema vagabunda strain 19-DSS-EL-015.</title>
        <authorList>
            <person name="Fiorenzani C."/>
        </authorList>
    </citation>
    <scope>NUCLEOTIDE SEQUENCE [LARGE SCALE GENOMIC DNA]</scope>
    <source>
        <strain evidence="1 2">19-DSS-EL-015</strain>
    </source>
</reference>
<dbReference type="CDD" id="cd16841">
    <property type="entry name" value="RraA_family"/>
    <property type="match status" value="1"/>
</dbReference>
<proteinExistence type="predicted"/>
<comment type="caution">
    <text evidence="1">The sequence shown here is derived from an EMBL/GenBank/DDBJ whole genome shotgun (WGS) entry which is preliminary data.</text>
</comment>
<organism evidence="1 2">
    <name type="scientific">Phlyctema vagabunda</name>
    <dbReference type="NCBI Taxonomy" id="108571"/>
    <lineage>
        <taxon>Eukaryota</taxon>
        <taxon>Fungi</taxon>
        <taxon>Dikarya</taxon>
        <taxon>Ascomycota</taxon>
        <taxon>Pezizomycotina</taxon>
        <taxon>Leotiomycetes</taxon>
        <taxon>Helotiales</taxon>
        <taxon>Dermateaceae</taxon>
        <taxon>Phlyctema</taxon>
    </lineage>
</organism>
<evidence type="ECO:0000313" key="1">
    <source>
        <dbReference type="EMBL" id="KAL3423641.1"/>
    </source>
</evidence>
<dbReference type="InterPro" id="IPR005493">
    <property type="entry name" value="RraA/RraA-like"/>
</dbReference>
<sequence>MTAVPTTQLQALKEYTACDIADALLKLKVPGSGYLPDLSIYPAHAVAEKEEIVIAPASTVLFVPKNASDTSRYGSANIPSGKHWVDLTKPGTIVVLSQPEGQKNAVLGGIMALRMKVLGAHGVIVSGRVRDMVELEATGLPVWARGSSAVGAGAESSPYAIEVPLVIDGTEVSPGDLVFSDRTNGVIVIPKDKVDAVVEMLPKIVGADDRVKEEVQNGITVQEAFKKHRG</sequence>
<dbReference type="InterPro" id="IPR036704">
    <property type="entry name" value="RraA/RraA-like_sf"/>
</dbReference>